<dbReference type="NCBIfam" id="TIGR02451">
    <property type="entry name" value="anti_sig_ChrR"/>
    <property type="match status" value="1"/>
</dbReference>
<keyword evidence="3" id="KW-1185">Reference proteome</keyword>
<dbReference type="Pfam" id="PF12973">
    <property type="entry name" value="Cupin_7"/>
    <property type="match status" value="1"/>
</dbReference>
<dbReference type="Proteomes" id="UP001399917">
    <property type="component" value="Unassembled WGS sequence"/>
</dbReference>
<comment type="caution">
    <text evidence="2">The sequence shown here is derived from an EMBL/GenBank/DDBJ whole genome shotgun (WGS) entry which is preliminary data.</text>
</comment>
<dbReference type="CDD" id="cd20301">
    <property type="entry name" value="cupin_ChrR"/>
    <property type="match status" value="1"/>
</dbReference>
<name>A0ABP7JRY0_9RHOB</name>
<dbReference type="InterPro" id="IPR025979">
    <property type="entry name" value="ChrR-like_cupin_dom"/>
</dbReference>
<protein>
    <submittedName>
        <fullName evidence="2">ChrR family anti-sigma-E factor</fullName>
    </submittedName>
</protein>
<sequence length="212" mass="22416">MQSIHHHIPDSLLAAYVSGALPRPFGVVVAAHVSLCETCRAAMLAHEAAGGAILDSFEPIEVSSDLRERVLASLDDEVAPEPAPVQADGPLPAPVVEALGGRKPKWRSLGPGASQCILEHGAAGSVRLLKISPGYEVPDHSHNGLELTLVLQGAFRDVTGRYGRGDLEVADSDLEHTPIAEQGEACICLAASDAPLKFSSLIPRIFQPIFRI</sequence>
<reference evidence="3" key="1">
    <citation type="journal article" date="2019" name="Int. J. Syst. Evol. Microbiol.">
        <title>The Global Catalogue of Microorganisms (GCM) 10K type strain sequencing project: providing services to taxonomists for standard genome sequencing and annotation.</title>
        <authorList>
            <consortium name="The Broad Institute Genomics Platform"/>
            <consortium name="The Broad Institute Genome Sequencing Center for Infectious Disease"/>
            <person name="Wu L."/>
            <person name="Ma J."/>
        </authorList>
    </citation>
    <scope>NUCLEOTIDE SEQUENCE [LARGE SCALE GENOMIC DNA]</scope>
    <source>
        <strain evidence="3">JCM 17190</strain>
    </source>
</reference>
<evidence type="ECO:0000313" key="2">
    <source>
        <dbReference type="EMBL" id="GAA3852973.1"/>
    </source>
</evidence>
<dbReference type="InterPro" id="IPR011051">
    <property type="entry name" value="RmlC_Cupin_sf"/>
</dbReference>
<evidence type="ECO:0000259" key="1">
    <source>
        <dbReference type="Pfam" id="PF12973"/>
    </source>
</evidence>
<dbReference type="InterPro" id="IPR041916">
    <property type="entry name" value="Anti_sigma_zinc_sf"/>
</dbReference>
<gene>
    <name evidence="2" type="ORF">GCM10022404_00420</name>
</gene>
<feature type="domain" description="ChrR-like cupin" evidence="1">
    <location>
        <begin position="105"/>
        <end position="190"/>
    </location>
</feature>
<dbReference type="Gene3D" id="2.60.120.10">
    <property type="entry name" value="Jelly Rolls"/>
    <property type="match status" value="1"/>
</dbReference>
<organism evidence="2 3">
    <name type="scientific">Celeribacter arenosi</name>
    <dbReference type="NCBI Taxonomy" id="792649"/>
    <lineage>
        <taxon>Bacteria</taxon>
        <taxon>Pseudomonadati</taxon>
        <taxon>Pseudomonadota</taxon>
        <taxon>Alphaproteobacteria</taxon>
        <taxon>Rhodobacterales</taxon>
        <taxon>Roseobacteraceae</taxon>
        <taxon>Celeribacter</taxon>
    </lineage>
</organism>
<dbReference type="SUPFAM" id="SSF51182">
    <property type="entry name" value="RmlC-like cupins"/>
    <property type="match status" value="1"/>
</dbReference>
<accession>A0ABP7JRY0</accession>
<dbReference type="InterPro" id="IPR014710">
    <property type="entry name" value="RmlC-like_jellyroll"/>
</dbReference>
<dbReference type="RefSeq" id="WP_344841824.1">
    <property type="nucleotide sequence ID" value="NZ_BAABDF010000001.1"/>
</dbReference>
<evidence type="ECO:0000313" key="3">
    <source>
        <dbReference type="Proteomes" id="UP001399917"/>
    </source>
</evidence>
<dbReference type="EMBL" id="BAABDF010000001">
    <property type="protein sequence ID" value="GAA3852973.1"/>
    <property type="molecule type" value="Genomic_DNA"/>
</dbReference>
<dbReference type="Gene3D" id="1.10.10.1320">
    <property type="entry name" value="Anti-sigma factor, zinc-finger domain"/>
    <property type="match status" value="1"/>
</dbReference>
<proteinExistence type="predicted"/>
<dbReference type="InterPro" id="IPR012807">
    <property type="entry name" value="Anti-sigma_ChrR"/>
</dbReference>